<proteinExistence type="predicted"/>
<evidence type="ECO:0000313" key="2">
    <source>
        <dbReference type="Proteomes" id="UP000218899"/>
    </source>
</evidence>
<name>A0A1B4V2V2_9GAMM</name>
<sequence length="105" mass="12109">MMYAPTSVDECLDLIDQAIFEIDDVPMCAADEGDEDWEFSDLLPLYQQLVGELERLHEAVRSGQHAYATGADLPFMAVVRRHRERIPFSNLFEALNRTHLSRIRE</sequence>
<dbReference type="RefSeq" id="WP_096460366.1">
    <property type="nucleotide sequence ID" value="NZ_AP014936.1"/>
</dbReference>
<keyword evidence="2" id="KW-1185">Reference proteome</keyword>
<protein>
    <submittedName>
        <fullName evidence="1">Uncharacterized protein</fullName>
    </submittedName>
</protein>
<reference evidence="1 2" key="1">
    <citation type="submission" date="2015-08" db="EMBL/GenBank/DDBJ databases">
        <title>Complete genome sequence of Sulfurifustis variabilis.</title>
        <authorList>
            <person name="Miura A."/>
            <person name="Kojima H."/>
            <person name="Fukui M."/>
        </authorList>
    </citation>
    <scope>NUCLEOTIDE SEQUENCE [LARGE SCALE GENOMIC DNA]</scope>
    <source>
        <strain evidence="2">skN76</strain>
    </source>
</reference>
<dbReference type="Proteomes" id="UP000218899">
    <property type="component" value="Chromosome"/>
</dbReference>
<accession>A0A1B4V2V2</accession>
<dbReference type="AlphaFoldDB" id="A0A1B4V2V2"/>
<dbReference type="EMBL" id="AP014936">
    <property type="protein sequence ID" value="BAU47858.1"/>
    <property type="molecule type" value="Genomic_DNA"/>
</dbReference>
<evidence type="ECO:0000313" key="1">
    <source>
        <dbReference type="EMBL" id="BAU47858.1"/>
    </source>
</evidence>
<dbReference type="OrthoDB" id="8564622at2"/>
<organism evidence="1 2">
    <name type="scientific">Sulfurifustis variabilis</name>
    <dbReference type="NCBI Taxonomy" id="1675686"/>
    <lineage>
        <taxon>Bacteria</taxon>
        <taxon>Pseudomonadati</taxon>
        <taxon>Pseudomonadota</taxon>
        <taxon>Gammaproteobacteria</taxon>
        <taxon>Acidiferrobacterales</taxon>
        <taxon>Acidiferrobacteraceae</taxon>
        <taxon>Sulfurifustis</taxon>
    </lineage>
</organism>
<dbReference type="KEGG" id="sva:SVA_1283"/>
<gene>
    <name evidence="1" type="ORF">SVA_1283</name>
</gene>